<dbReference type="Pfam" id="PF00970">
    <property type="entry name" value="FAD_binding_6"/>
    <property type="match status" value="1"/>
</dbReference>
<evidence type="ECO:0000256" key="4">
    <source>
        <dbReference type="ARBA" id="ARBA00023014"/>
    </source>
</evidence>
<dbReference type="InterPro" id="IPR017938">
    <property type="entry name" value="Riboflavin_synthase-like_b-brl"/>
</dbReference>
<comment type="cofactor">
    <cofactor evidence="1">
        <name>heme b</name>
        <dbReference type="ChEBI" id="CHEBI:60344"/>
    </cofactor>
</comment>
<dbReference type="CDD" id="cd19753">
    <property type="entry name" value="Mb-like_oxidoreductase"/>
    <property type="match status" value="1"/>
</dbReference>
<dbReference type="GO" id="GO:0051537">
    <property type="term" value="F:2 iron, 2 sulfur cluster binding"/>
    <property type="evidence" value="ECO:0007669"/>
    <property type="project" value="UniProtKB-KW"/>
</dbReference>
<dbReference type="InterPro" id="IPR008333">
    <property type="entry name" value="Cbr1-like_FAD-bd_dom"/>
</dbReference>
<dbReference type="Gene3D" id="1.10.490.10">
    <property type="entry name" value="Globins"/>
    <property type="match status" value="1"/>
</dbReference>
<dbReference type="GO" id="GO:0019825">
    <property type="term" value="F:oxygen binding"/>
    <property type="evidence" value="ECO:0007669"/>
    <property type="project" value="InterPro"/>
</dbReference>
<dbReference type="PANTHER" id="PTHR47354">
    <property type="entry name" value="NADH OXIDOREDUCTASE HCR"/>
    <property type="match status" value="1"/>
</dbReference>
<dbReference type="Pfam" id="PF00175">
    <property type="entry name" value="NAD_binding_1"/>
    <property type="match status" value="1"/>
</dbReference>
<dbReference type="PANTHER" id="PTHR47354:SF5">
    <property type="entry name" value="PROTEIN RFBI"/>
    <property type="match status" value="1"/>
</dbReference>
<keyword evidence="8" id="KW-1185">Reference proteome</keyword>
<protein>
    <recommendedName>
        <fullName evidence="6">FAD-binding FR-type domain-containing protein</fullName>
    </recommendedName>
</protein>
<feature type="compositionally biased region" description="Low complexity" evidence="5">
    <location>
        <begin position="32"/>
        <end position="51"/>
    </location>
</feature>
<dbReference type="Proteomes" id="UP000680865">
    <property type="component" value="Unassembled WGS sequence"/>
</dbReference>
<dbReference type="InterPro" id="IPR012292">
    <property type="entry name" value="Globin/Proto"/>
</dbReference>
<dbReference type="InterPro" id="IPR017927">
    <property type="entry name" value="FAD-bd_FR_type"/>
</dbReference>
<dbReference type="Gene3D" id="3.40.50.80">
    <property type="entry name" value="Nucleotide-binding domain of ferredoxin-NADP reductase (FNR) module"/>
    <property type="match status" value="1"/>
</dbReference>
<feature type="region of interest" description="Disordered" evidence="5">
    <location>
        <begin position="1"/>
        <end position="57"/>
    </location>
</feature>
<dbReference type="PRINTS" id="PR00410">
    <property type="entry name" value="PHEHYDRXLASE"/>
</dbReference>
<feature type="domain" description="FAD-binding FR-type" evidence="6">
    <location>
        <begin position="241"/>
        <end position="341"/>
    </location>
</feature>
<keyword evidence="3" id="KW-0408">Iron</keyword>
<sequence length="469" mass="49493">MKGSTIAYPPGAGPWPGGLQQGGLQQGGLQQGGLQPTGLPRASSQPIEGIPPIGGPRQVGQPWMDDAIAGLPDLNALWGIKPPAPGRPALPPDGMNPADDAALTEIRRLLGNSLSLAGGPAEVAGRLRAALAQAQPTLFATLPGGPAAQVEQLAEGLTWLVHHVDQPPLLVAGFGRLGMALAESGVVPQQLQLAGAALAEAMRAGMSGSGLRQDFDQAWRSTWQHAYEWVAHGMSASRYEPMIWTAVVVSHELRRHDLAVIRLRPYLPMPYRAGQYARVEVPEVPDVWRPYSLAGSPRRDNVVELHVRAKTVDGVSGSLVYRTRVGDTVRIARAEGSMSVPRNGRDLLLIGGDTGVAPLKALLTELAVTGDPRSAVLFWGVRTLAELYDIEEIAAIAAAAKRATVIPVVAEGEAGPYASGLVTDAIAYYGEWSGHDVYLAGPPLMLTTTSAALHQLGVDPAQIHHDSPE</sequence>
<name>A0A919T032_9ACTN</name>
<accession>A0A919T032</accession>
<keyword evidence="3" id="KW-0001">2Fe-2S</keyword>
<dbReference type="EMBL" id="BOQP01000046">
    <property type="protein sequence ID" value="GIM81354.1"/>
    <property type="molecule type" value="Genomic_DNA"/>
</dbReference>
<evidence type="ECO:0000256" key="2">
    <source>
        <dbReference type="ARBA" id="ARBA00001974"/>
    </source>
</evidence>
<evidence type="ECO:0000313" key="7">
    <source>
        <dbReference type="EMBL" id="GIM81354.1"/>
    </source>
</evidence>
<feature type="compositionally biased region" description="Gly residues" evidence="5">
    <location>
        <begin position="14"/>
        <end position="31"/>
    </location>
</feature>
<dbReference type="SUPFAM" id="SSF63380">
    <property type="entry name" value="Riboflavin synthase domain-like"/>
    <property type="match status" value="1"/>
</dbReference>
<dbReference type="PROSITE" id="PS51384">
    <property type="entry name" value="FAD_FR"/>
    <property type="match status" value="1"/>
</dbReference>
<evidence type="ECO:0000256" key="1">
    <source>
        <dbReference type="ARBA" id="ARBA00001970"/>
    </source>
</evidence>
<evidence type="ECO:0000256" key="5">
    <source>
        <dbReference type="SAM" id="MobiDB-lite"/>
    </source>
</evidence>
<keyword evidence="3" id="KW-0479">Metal-binding</keyword>
<dbReference type="InterPro" id="IPR001433">
    <property type="entry name" value="OxRdtase_FAD/NAD-bd"/>
</dbReference>
<comment type="caution">
    <text evidence="7">The sequence shown here is derived from an EMBL/GenBank/DDBJ whole genome shotgun (WGS) entry which is preliminary data.</text>
</comment>
<dbReference type="GO" id="GO:0020037">
    <property type="term" value="F:heme binding"/>
    <property type="evidence" value="ECO:0007669"/>
    <property type="project" value="InterPro"/>
</dbReference>
<dbReference type="GO" id="GO:0016491">
    <property type="term" value="F:oxidoreductase activity"/>
    <property type="evidence" value="ECO:0007669"/>
    <property type="project" value="InterPro"/>
</dbReference>
<evidence type="ECO:0000313" key="8">
    <source>
        <dbReference type="Proteomes" id="UP000680865"/>
    </source>
</evidence>
<keyword evidence="4" id="KW-0411">Iron-sulfur</keyword>
<reference evidence="7" key="1">
    <citation type="submission" date="2021-03" db="EMBL/GenBank/DDBJ databases">
        <title>Whole genome shotgun sequence of Actinoplanes consettensis NBRC 14913.</title>
        <authorList>
            <person name="Komaki H."/>
            <person name="Tamura T."/>
        </authorList>
    </citation>
    <scope>NUCLEOTIDE SEQUENCE</scope>
    <source>
        <strain evidence="7">NBRC 14913</strain>
    </source>
</reference>
<organism evidence="7 8">
    <name type="scientific">Winogradskya consettensis</name>
    <dbReference type="NCBI Taxonomy" id="113560"/>
    <lineage>
        <taxon>Bacteria</taxon>
        <taxon>Bacillati</taxon>
        <taxon>Actinomycetota</taxon>
        <taxon>Actinomycetes</taxon>
        <taxon>Micromonosporales</taxon>
        <taxon>Micromonosporaceae</taxon>
        <taxon>Winogradskya</taxon>
    </lineage>
</organism>
<dbReference type="InterPro" id="IPR009050">
    <property type="entry name" value="Globin-like_sf"/>
</dbReference>
<evidence type="ECO:0000259" key="6">
    <source>
        <dbReference type="PROSITE" id="PS51384"/>
    </source>
</evidence>
<evidence type="ECO:0000256" key="3">
    <source>
        <dbReference type="ARBA" id="ARBA00022714"/>
    </source>
</evidence>
<dbReference type="AlphaFoldDB" id="A0A919T032"/>
<dbReference type="Gene3D" id="2.40.30.10">
    <property type="entry name" value="Translation factors"/>
    <property type="match status" value="1"/>
</dbReference>
<gene>
    <name evidence="7" type="ORF">Aco04nite_76150</name>
</gene>
<proteinExistence type="predicted"/>
<dbReference type="SUPFAM" id="SSF46458">
    <property type="entry name" value="Globin-like"/>
    <property type="match status" value="1"/>
</dbReference>
<comment type="cofactor">
    <cofactor evidence="2">
        <name>FAD</name>
        <dbReference type="ChEBI" id="CHEBI:57692"/>
    </cofactor>
</comment>
<dbReference type="InterPro" id="IPR039261">
    <property type="entry name" value="FNR_nucleotide-bd"/>
</dbReference>
<dbReference type="SUPFAM" id="SSF52343">
    <property type="entry name" value="Ferredoxin reductase-like, C-terminal NADP-linked domain"/>
    <property type="match status" value="1"/>
</dbReference>
<dbReference type="RefSeq" id="WP_244876586.1">
    <property type="nucleotide sequence ID" value="NZ_BAAATW010000024.1"/>
</dbReference>
<dbReference type="InterPro" id="IPR050415">
    <property type="entry name" value="MRET"/>
</dbReference>